<sequence length="423" mass="45597">MFGYLRGPHGDLDYRRAYARCCRFQRLCFGARTAPVVSYEGVFAYLLAREALGGGVLLESESTCCRLRGARAVAGADDQPLGEFAAALGMLLAGIKLRDDVRDDRSLAARLALFIWRRPMKQAEEYFAQLDPAAPSRFREVVERHVALEAAGQRCSLAEFARPTAEGFGYAFSLLSRLDGRLITHADRFEEIGRAIGGAIIMADCAVDWRRDKRRGLPNPVKDADAADDASTAAQRELVEASSCWWAMADRRVSLRVLSSAIERIESRRSAPLPPGKCPTLRPSHLMRAGFCDCDCPIGGCDCGGGDCGGGECGACGGGGPDVGWAPGASAGCCDPSCCICIDCWMCEPRQQKPEMTRRRWESFIGRTGFANGDLAPVGMVVIDGRSHPASTKGPRIGGGACVEVVDVDEFGLIVQRSEQTQA</sequence>
<evidence type="ECO:0000313" key="1">
    <source>
        <dbReference type="EMBL" id="TWT85718.1"/>
    </source>
</evidence>
<evidence type="ECO:0000313" key="2">
    <source>
        <dbReference type="Proteomes" id="UP000318478"/>
    </source>
</evidence>
<organism evidence="1 2">
    <name type="scientific">Posidoniimonas polymericola</name>
    <dbReference type="NCBI Taxonomy" id="2528002"/>
    <lineage>
        <taxon>Bacteria</taxon>
        <taxon>Pseudomonadati</taxon>
        <taxon>Planctomycetota</taxon>
        <taxon>Planctomycetia</taxon>
        <taxon>Pirellulales</taxon>
        <taxon>Lacipirellulaceae</taxon>
        <taxon>Posidoniimonas</taxon>
    </lineage>
</organism>
<proteinExistence type="predicted"/>
<dbReference type="RefSeq" id="WP_146583959.1">
    <property type="nucleotide sequence ID" value="NZ_SJPO01000001.1"/>
</dbReference>
<dbReference type="Proteomes" id="UP000318478">
    <property type="component" value="Unassembled WGS sequence"/>
</dbReference>
<dbReference type="InterPro" id="IPR043740">
    <property type="entry name" value="DUF5685"/>
</dbReference>
<gene>
    <name evidence="1" type="ORF">Pla123a_05250</name>
</gene>
<name>A0A5C5ZEX4_9BACT</name>
<comment type="caution">
    <text evidence="1">The sequence shown here is derived from an EMBL/GenBank/DDBJ whole genome shotgun (WGS) entry which is preliminary data.</text>
</comment>
<accession>A0A5C5ZEX4</accession>
<dbReference type="OrthoDB" id="288231at2"/>
<dbReference type="InterPro" id="IPR012340">
    <property type="entry name" value="NA-bd_OB-fold"/>
</dbReference>
<keyword evidence="2" id="KW-1185">Reference proteome</keyword>
<protein>
    <submittedName>
        <fullName evidence="1">Uncharacterized protein</fullName>
    </submittedName>
</protein>
<dbReference type="Pfam" id="PF18937">
    <property type="entry name" value="DUF5685"/>
    <property type="match status" value="1"/>
</dbReference>
<dbReference type="EMBL" id="SJPO01000001">
    <property type="protein sequence ID" value="TWT85718.1"/>
    <property type="molecule type" value="Genomic_DNA"/>
</dbReference>
<dbReference type="Gene3D" id="2.40.50.140">
    <property type="entry name" value="Nucleic acid-binding proteins"/>
    <property type="match status" value="1"/>
</dbReference>
<reference evidence="1 2" key="1">
    <citation type="submission" date="2019-02" db="EMBL/GenBank/DDBJ databases">
        <title>Deep-cultivation of Planctomycetes and their phenomic and genomic characterization uncovers novel biology.</title>
        <authorList>
            <person name="Wiegand S."/>
            <person name="Jogler M."/>
            <person name="Boedeker C."/>
            <person name="Pinto D."/>
            <person name="Vollmers J."/>
            <person name="Rivas-Marin E."/>
            <person name="Kohn T."/>
            <person name="Peeters S.H."/>
            <person name="Heuer A."/>
            <person name="Rast P."/>
            <person name="Oberbeckmann S."/>
            <person name="Bunk B."/>
            <person name="Jeske O."/>
            <person name="Meyerdierks A."/>
            <person name="Storesund J.E."/>
            <person name="Kallscheuer N."/>
            <person name="Luecker S."/>
            <person name="Lage O.M."/>
            <person name="Pohl T."/>
            <person name="Merkel B.J."/>
            <person name="Hornburger P."/>
            <person name="Mueller R.-W."/>
            <person name="Bruemmer F."/>
            <person name="Labrenz M."/>
            <person name="Spormann A.M."/>
            <person name="Op Den Camp H."/>
            <person name="Overmann J."/>
            <person name="Amann R."/>
            <person name="Jetten M.S.M."/>
            <person name="Mascher T."/>
            <person name="Medema M.H."/>
            <person name="Devos D.P."/>
            <person name="Kaster A.-K."/>
            <person name="Ovreas L."/>
            <person name="Rohde M."/>
            <person name="Galperin M.Y."/>
            <person name="Jogler C."/>
        </authorList>
    </citation>
    <scope>NUCLEOTIDE SEQUENCE [LARGE SCALE GENOMIC DNA]</scope>
    <source>
        <strain evidence="1 2">Pla123a</strain>
    </source>
</reference>
<dbReference type="AlphaFoldDB" id="A0A5C5ZEX4"/>